<reference evidence="1 2" key="1">
    <citation type="journal article" date="2025" name="Anaerobe">
        <title>Description of Anaerococcus kampingiae sp. nov., Anaerococcus groningensis sp. nov., Anaerococcus martiniensis sp. nov., and Anaerococcus cruorum sp. nov., isolated from human clinical specimens.</title>
        <authorList>
            <person name="Boiten K.E."/>
            <person name="Meijer J."/>
            <person name="van Wezel E.M."/>
            <person name="Veloo A.C.M."/>
        </authorList>
    </citation>
    <scope>NUCLEOTIDE SEQUENCE [LARGE SCALE GENOMIC DNA]</scope>
    <source>
        <strain evidence="1 2">ENR0874</strain>
    </source>
</reference>
<accession>A0ABW9MBL9</accession>
<name>A0ABW9MBL9_9FIRM</name>
<sequence length="268" mass="30908">MTNTYYTILPADVRYDKRLLANEKIIYSEILALAQKKGYCHATNAYFAEALSTSVTSVSKWINKLIKLSYIRAEYKYRENTKCIEERRLFVNDLGNEEPTRNLKEDMKEDLKGPLEEDLREGLEGDFKDNKTSINNTSMNKTKTPIDFWNSLGGKIAKISDSSKYQARLDLLIKTYGEDDLISTIKSIDKSKFLKGEVGDFVISFTYFLNNYEKIRSGAYDDWAKGKTRKKLGKFSKFQAEDPFLAQLARARRLARMKAKERIAPSTF</sequence>
<evidence type="ECO:0000313" key="1">
    <source>
        <dbReference type="EMBL" id="MFO3666710.1"/>
    </source>
</evidence>
<dbReference type="EMBL" id="JBGMEF010000014">
    <property type="protein sequence ID" value="MFO3666710.1"/>
    <property type="molecule type" value="Genomic_DNA"/>
</dbReference>
<gene>
    <name evidence="1" type="ORF">ACCQ42_02865</name>
</gene>
<proteinExistence type="predicted"/>
<evidence type="ECO:0000313" key="2">
    <source>
        <dbReference type="Proteomes" id="UP001637994"/>
    </source>
</evidence>
<dbReference type="Pfam" id="PF13730">
    <property type="entry name" value="HTH_36"/>
    <property type="match status" value="1"/>
</dbReference>
<dbReference type="Proteomes" id="UP001637994">
    <property type="component" value="Unassembled WGS sequence"/>
</dbReference>
<dbReference type="Gene3D" id="1.10.10.10">
    <property type="entry name" value="Winged helix-like DNA-binding domain superfamily/Winged helix DNA-binding domain"/>
    <property type="match status" value="1"/>
</dbReference>
<comment type="caution">
    <text evidence="1">The sequence shown here is derived from an EMBL/GenBank/DDBJ whole genome shotgun (WGS) entry which is preliminary data.</text>
</comment>
<dbReference type="RefSeq" id="WP_106461409.1">
    <property type="nucleotide sequence ID" value="NZ_JBGMEF010000014.1"/>
</dbReference>
<protein>
    <submittedName>
        <fullName evidence="1">Helix-turn-helix domain-containing protein</fullName>
    </submittedName>
</protein>
<organism evidence="1 2">
    <name type="scientific">Anaerococcus kampingae</name>
    <dbReference type="NCBI Taxonomy" id="3115614"/>
    <lineage>
        <taxon>Bacteria</taxon>
        <taxon>Bacillati</taxon>
        <taxon>Bacillota</taxon>
        <taxon>Tissierellia</taxon>
        <taxon>Tissierellales</taxon>
        <taxon>Peptoniphilaceae</taxon>
        <taxon>Anaerococcus</taxon>
    </lineage>
</organism>
<dbReference type="InterPro" id="IPR036388">
    <property type="entry name" value="WH-like_DNA-bd_sf"/>
</dbReference>
<keyword evidence="2" id="KW-1185">Reference proteome</keyword>